<dbReference type="EMBL" id="JAUDZG010000001">
    <property type="protein sequence ID" value="KAK3310603.1"/>
    <property type="molecule type" value="Genomic_DNA"/>
</dbReference>
<dbReference type="SUPFAM" id="SSF90209">
    <property type="entry name" value="Ran binding protein zinc finger-like"/>
    <property type="match status" value="1"/>
</dbReference>
<dbReference type="PROSITE" id="PS01358">
    <property type="entry name" value="ZF_RANBP2_1"/>
    <property type="match status" value="1"/>
</dbReference>
<keyword evidence="1" id="KW-0479">Metal-binding</keyword>
<evidence type="ECO:0000256" key="4">
    <source>
        <dbReference type="PROSITE-ProRule" id="PRU00322"/>
    </source>
</evidence>
<feature type="compositionally biased region" description="Basic and acidic residues" evidence="5">
    <location>
        <begin position="306"/>
        <end position="319"/>
    </location>
</feature>
<dbReference type="InterPro" id="IPR053000">
    <property type="entry name" value="WSS1-like_metalloprotease"/>
</dbReference>
<feature type="region of interest" description="Disordered" evidence="5">
    <location>
        <begin position="305"/>
        <end position="345"/>
    </location>
</feature>
<proteinExistence type="predicted"/>
<feature type="domain" description="WLM" evidence="7">
    <location>
        <begin position="2"/>
        <end position="199"/>
    </location>
</feature>
<comment type="caution">
    <text evidence="8">The sequence shown here is derived from an EMBL/GenBank/DDBJ whole genome shotgun (WGS) entry which is preliminary data.</text>
</comment>
<dbReference type="SMART" id="SM00547">
    <property type="entry name" value="ZnF_RBZ"/>
    <property type="match status" value="1"/>
</dbReference>
<dbReference type="Proteomes" id="UP001273166">
    <property type="component" value="Unassembled WGS sequence"/>
</dbReference>
<dbReference type="PROSITE" id="PS50199">
    <property type="entry name" value="ZF_RANBP2_2"/>
    <property type="match status" value="1"/>
</dbReference>
<keyword evidence="2 4" id="KW-0863">Zinc-finger</keyword>
<dbReference type="Gene3D" id="2.30.30.380">
    <property type="entry name" value="Zn-finger domain of Sec23/24"/>
    <property type="match status" value="1"/>
</dbReference>
<dbReference type="RefSeq" id="XP_062726383.1">
    <property type="nucleotide sequence ID" value="XM_062865780.1"/>
</dbReference>
<gene>
    <name evidence="8" type="ORF">B0T15DRAFT_43361</name>
</gene>
<keyword evidence="9" id="KW-1185">Reference proteome</keyword>
<dbReference type="GO" id="GO:0006281">
    <property type="term" value="P:DNA repair"/>
    <property type="evidence" value="ECO:0007669"/>
    <property type="project" value="TreeGrafter"/>
</dbReference>
<dbReference type="AlphaFoldDB" id="A0AAJ0H2F2"/>
<reference evidence="8" key="2">
    <citation type="submission" date="2023-06" db="EMBL/GenBank/DDBJ databases">
        <authorList>
            <consortium name="Lawrence Berkeley National Laboratory"/>
            <person name="Mondo S.J."/>
            <person name="Hensen N."/>
            <person name="Bonometti L."/>
            <person name="Westerberg I."/>
            <person name="Brannstrom I.O."/>
            <person name="Guillou S."/>
            <person name="Cros-Aarteil S."/>
            <person name="Calhoun S."/>
            <person name="Haridas S."/>
            <person name="Kuo A."/>
            <person name="Pangilinan J."/>
            <person name="Riley R."/>
            <person name="Labutti K."/>
            <person name="Andreopoulos B."/>
            <person name="Lipzen A."/>
            <person name="Chen C."/>
            <person name="Yanf M."/>
            <person name="Daum C."/>
            <person name="Ng V."/>
            <person name="Clum A."/>
            <person name="Steindorff A."/>
            <person name="Ohm R."/>
            <person name="Martin F."/>
            <person name="Silar P."/>
            <person name="Natvig D."/>
            <person name="Lalanne C."/>
            <person name="Gautier V."/>
            <person name="Ament-Velasquez S.L."/>
            <person name="Kruys A."/>
            <person name="Hutchinson M.I."/>
            <person name="Powell A.J."/>
            <person name="Barry K."/>
            <person name="Miller A.N."/>
            <person name="Grigoriev I.V."/>
            <person name="Debuchy R."/>
            <person name="Gladieux P."/>
            <person name="Thoren M.H."/>
            <person name="Johannesson H."/>
        </authorList>
    </citation>
    <scope>NUCLEOTIDE SEQUENCE</scope>
    <source>
        <strain evidence="8">CBS 333.67</strain>
    </source>
</reference>
<protein>
    <submittedName>
        <fullName evidence="8">WLM domain-containing protein</fullName>
    </submittedName>
</protein>
<dbReference type="GO" id="GO:0008237">
    <property type="term" value="F:metallopeptidase activity"/>
    <property type="evidence" value="ECO:0007669"/>
    <property type="project" value="TreeGrafter"/>
</dbReference>
<dbReference type="Pfam" id="PF00641">
    <property type="entry name" value="Zn_ribbon_RanBP"/>
    <property type="match status" value="1"/>
</dbReference>
<evidence type="ECO:0000256" key="3">
    <source>
        <dbReference type="ARBA" id="ARBA00022833"/>
    </source>
</evidence>
<evidence type="ECO:0000259" key="6">
    <source>
        <dbReference type="PROSITE" id="PS50199"/>
    </source>
</evidence>
<keyword evidence="3" id="KW-0862">Zinc</keyword>
<dbReference type="GO" id="GO:0008270">
    <property type="term" value="F:zinc ion binding"/>
    <property type="evidence" value="ECO:0007669"/>
    <property type="project" value="UniProtKB-KW"/>
</dbReference>
<reference evidence="8" key="1">
    <citation type="journal article" date="2023" name="Mol. Phylogenet. Evol.">
        <title>Genome-scale phylogeny and comparative genomics of the fungal order Sordariales.</title>
        <authorList>
            <person name="Hensen N."/>
            <person name="Bonometti L."/>
            <person name="Westerberg I."/>
            <person name="Brannstrom I.O."/>
            <person name="Guillou S."/>
            <person name="Cros-Aarteil S."/>
            <person name="Calhoun S."/>
            <person name="Haridas S."/>
            <person name="Kuo A."/>
            <person name="Mondo S."/>
            <person name="Pangilinan J."/>
            <person name="Riley R."/>
            <person name="LaButti K."/>
            <person name="Andreopoulos B."/>
            <person name="Lipzen A."/>
            <person name="Chen C."/>
            <person name="Yan M."/>
            <person name="Daum C."/>
            <person name="Ng V."/>
            <person name="Clum A."/>
            <person name="Steindorff A."/>
            <person name="Ohm R.A."/>
            <person name="Martin F."/>
            <person name="Silar P."/>
            <person name="Natvig D.O."/>
            <person name="Lalanne C."/>
            <person name="Gautier V."/>
            <person name="Ament-Velasquez S.L."/>
            <person name="Kruys A."/>
            <person name="Hutchinson M.I."/>
            <person name="Powell A.J."/>
            <person name="Barry K."/>
            <person name="Miller A.N."/>
            <person name="Grigoriev I.V."/>
            <person name="Debuchy R."/>
            <person name="Gladieux P."/>
            <person name="Hiltunen Thoren M."/>
            <person name="Johannesson H."/>
        </authorList>
    </citation>
    <scope>NUCLEOTIDE SEQUENCE</scope>
    <source>
        <strain evidence="8">CBS 333.67</strain>
    </source>
</reference>
<dbReference type="InterPro" id="IPR001876">
    <property type="entry name" value="Znf_RanBP2"/>
</dbReference>
<evidence type="ECO:0000256" key="2">
    <source>
        <dbReference type="ARBA" id="ARBA00022771"/>
    </source>
</evidence>
<dbReference type="GeneID" id="87884609"/>
<dbReference type="PANTHER" id="PTHR46622:SF1">
    <property type="entry name" value="DNA-DEPENDENT METALLOPROTEASE WSS1"/>
    <property type="match status" value="1"/>
</dbReference>
<sequence length="378" mass="42921">MAMAREIDPVFYSFTHLKHFPRQDEALHHLKKIASLVKPLMRARGWKVRTLSEMYPEQANLLGLNVDKGHQILIRLREPFDRSQFLPFEKMVDTMLHELSHIVHGPHDHKFNALWNQLREELEGLMTRGYTGEGFLGKGQRLGGRNIPYHEALRLARAEAERRRPQPTAFGGYRLGGTAPRPGEDLRSAILESIERRRNTSELGCANNNRNEREIQAISQTWTRNGFRTQAEEDAANEAAIAQALWELVQEDEKRKNAERPPPIPTATRPPARPKSPERRDFWACGLCTLHNPLHASACDACGTRRPSEPFRTGPREAIDLTESPPKKKPKPAAASARTVAPPPIPPRPATWRCSFCSNVMESQWWTCSLCGKMKESS</sequence>
<evidence type="ECO:0000313" key="8">
    <source>
        <dbReference type="EMBL" id="KAK3310603.1"/>
    </source>
</evidence>
<name>A0AAJ0H2F2_9PEZI</name>
<dbReference type="InterPro" id="IPR013536">
    <property type="entry name" value="WLM_dom"/>
</dbReference>
<dbReference type="PROSITE" id="PS51397">
    <property type="entry name" value="WLM"/>
    <property type="match status" value="1"/>
</dbReference>
<dbReference type="GO" id="GO:0005634">
    <property type="term" value="C:nucleus"/>
    <property type="evidence" value="ECO:0007669"/>
    <property type="project" value="TreeGrafter"/>
</dbReference>
<dbReference type="Pfam" id="PF08325">
    <property type="entry name" value="WLM"/>
    <property type="match status" value="1"/>
</dbReference>
<evidence type="ECO:0000259" key="7">
    <source>
        <dbReference type="PROSITE" id="PS51397"/>
    </source>
</evidence>
<feature type="region of interest" description="Disordered" evidence="5">
    <location>
        <begin position="159"/>
        <end position="184"/>
    </location>
</feature>
<evidence type="ECO:0000256" key="1">
    <source>
        <dbReference type="ARBA" id="ARBA00022723"/>
    </source>
</evidence>
<accession>A0AAJ0H2F2</accession>
<feature type="domain" description="RanBP2-type" evidence="6">
    <location>
        <begin position="279"/>
        <end position="308"/>
    </location>
</feature>
<dbReference type="InterPro" id="IPR036443">
    <property type="entry name" value="Znf_RanBP2_sf"/>
</dbReference>
<organism evidence="8 9">
    <name type="scientific">Chaetomium strumarium</name>
    <dbReference type="NCBI Taxonomy" id="1170767"/>
    <lineage>
        <taxon>Eukaryota</taxon>
        <taxon>Fungi</taxon>
        <taxon>Dikarya</taxon>
        <taxon>Ascomycota</taxon>
        <taxon>Pezizomycotina</taxon>
        <taxon>Sordariomycetes</taxon>
        <taxon>Sordariomycetidae</taxon>
        <taxon>Sordariales</taxon>
        <taxon>Chaetomiaceae</taxon>
        <taxon>Chaetomium</taxon>
    </lineage>
</organism>
<evidence type="ECO:0000313" key="9">
    <source>
        <dbReference type="Proteomes" id="UP001273166"/>
    </source>
</evidence>
<feature type="region of interest" description="Disordered" evidence="5">
    <location>
        <begin position="252"/>
        <end position="277"/>
    </location>
</feature>
<dbReference type="PANTHER" id="PTHR46622">
    <property type="entry name" value="DNA-DEPENDENT METALLOPROTEASE WSS1"/>
    <property type="match status" value="1"/>
</dbReference>
<evidence type="ECO:0000256" key="5">
    <source>
        <dbReference type="SAM" id="MobiDB-lite"/>
    </source>
</evidence>